<dbReference type="SMART" id="SM01224">
    <property type="entry name" value="G_gamma"/>
    <property type="match status" value="1"/>
</dbReference>
<evidence type="ECO:0000313" key="7">
    <source>
        <dbReference type="EMBL" id="KAK7495112.1"/>
    </source>
</evidence>
<protein>
    <recommendedName>
        <fullName evidence="6">G protein gamma domain-containing protein</fullName>
    </recommendedName>
</protein>
<sequence length="111" mass="12861">MVKKKICDNELMKYHAVKCNMHSDTEGVAGQEVLCFLTSIMPAYSRDSDNVRKLSAELEQLRIHACQRRVRLSETLRDLISYCNTNMAYDPLINPDKENPFKPRKKVCQIL</sequence>
<evidence type="ECO:0000259" key="6">
    <source>
        <dbReference type="PROSITE" id="PS50058"/>
    </source>
</evidence>
<reference evidence="7 8" key="1">
    <citation type="journal article" date="2023" name="Sci. Data">
        <title>Genome assembly of the Korean intertidal mud-creeper Batillaria attramentaria.</title>
        <authorList>
            <person name="Patra A.K."/>
            <person name="Ho P.T."/>
            <person name="Jun S."/>
            <person name="Lee S.J."/>
            <person name="Kim Y."/>
            <person name="Won Y.J."/>
        </authorList>
    </citation>
    <scope>NUCLEOTIDE SEQUENCE [LARGE SCALE GENOMIC DNA]</scope>
    <source>
        <strain evidence="7">Wonlab-2016</strain>
    </source>
</reference>
<keyword evidence="3" id="KW-1003">Cell membrane</keyword>
<dbReference type="GO" id="GO:0007165">
    <property type="term" value="P:signal transduction"/>
    <property type="evidence" value="ECO:0007669"/>
    <property type="project" value="UniProtKB-KW"/>
</dbReference>
<dbReference type="GO" id="GO:0005886">
    <property type="term" value="C:plasma membrane"/>
    <property type="evidence" value="ECO:0007669"/>
    <property type="project" value="UniProtKB-SubCell"/>
</dbReference>
<comment type="subcellular location">
    <subcellularLocation>
        <location evidence="1">Cell membrane</location>
    </subcellularLocation>
</comment>
<name>A0ABD0L6X1_9CAEN</name>
<comment type="similarity">
    <text evidence="2">Belongs to the G protein gamma family.</text>
</comment>
<proteinExistence type="inferred from homology"/>
<dbReference type="SUPFAM" id="SSF48670">
    <property type="entry name" value="Transducin (heterotrimeric G protein), gamma chain"/>
    <property type="match status" value="1"/>
</dbReference>
<keyword evidence="5" id="KW-0807">Transducer</keyword>
<evidence type="ECO:0000256" key="5">
    <source>
        <dbReference type="ARBA" id="ARBA00023224"/>
    </source>
</evidence>
<dbReference type="EMBL" id="JACVVK020000078">
    <property type="protein sequence ID" value="KAK7495112.1"/>
    <property type="molecule type" value="Genomic_DNA"/>
</dbReference>
<dbReference type="Gene3D" id="4.10.260.10">
    <property type="entry name" value="Transducin (heterotrimeric G protein), gamma chain"/>
    <property type="match status" value="1"/>
</dbReference>
<dbReference type="PANTHER" id="PTHR13809">
    <property type="entry name" value="GUANINE NUCLEOTIDE-BINDING PROTEIN GAMMA SUBUNIT"/>
    <property type="match status" value="1"/>
</dbReference>
<evidence type="ECO:0000256" key="1">
    <source>
        <dbReference type="ARBA" id="ARBA00004236"/>
    </source>
</evidence>
<gene>
    <name evidence="7" type="ORF">BaRGS_00013752</name>
</gene>
<dbReference type="InterPro" id="IPR036284">
    <property type="entry name" value="GGL_sf"/>
</dbReference>
<dbReference type="InterPro" id="IPR015898">
    <property type="entry name" value="G-protein_gamma-like_dom"/>
</dbReference>
<dbReference type="PROSITE" id="PS50058">
    <property type="entry name" value="G_PROTEIN_GAMMA"/>
    <property type="match status" value="1"/>
</dbReference>
<evidence type="ECO:0000256" key="4">
    <source>
        <dbReference type="ARBA" id="ARBA00023136"/>
    </source>
</evidence>
<dbReference type="AlphaFoldDB" id="A0ABD0L6X1"/>
<accession>A0ABD0L6X1</accession>
<keyword evidence="4" id="KW-0472">Membrane</keyword>
<dbReference type="SMART" id="SM00224">
    <property type="entry name" value="GGL"/>
    <property type="match status" value="1"/>
</dbReference>
<dbReference type="Proteomes" id="UP001519460">
    <property type="component" value="Unassembled WGS sequence"/>
</dbReference>
<organism evidence="7 8">
    <name type="scientific">Batillaria attramentaria</name>
    <dbReference type="NCBI Taxonomy" id="370345"/>
    <lineage>
        <taxon>Eukaryota</taxon>
        <taxon>Metazoa</taxon>
        <taxon>Spiralia</taxon>
        <taxon>Lophotrochozoa</taxon>
        <taxon>Mollusca</taxon>
        <taxon>Gastropoda</taxon>
        <taxon>Caenogastropoda</taxon>
        <taxon>Sorbeoconcha</taxon>
        <taxon>Cerithioidea</taxon>
        <taxon>Batillariidae</taxon>
        <taxon>Batillaria</taxon>
    </lineage>
</organism>
<comment type="caution">
    <text evidence="7">The sequence shown here is derived from an EMBL/GenBank/DDBJ whole genome shotgun (WGS) entry which is preliminary data.</text>
</comment>
<evidence type="ECO:0000256" key="2">
    <source>
        <dbReference type="ARBA" id="ARBA00007431"/>
    </source>
</evidence>
<keyword evidence="8" id="KW-1185">Reference proteome</keyword>
<evidence type="ECO:0000256" key="3">
    <source>
        <dbReference type="ARBA" id="ARBA00022475"/>
    </source>
</evidence>
<feature type="domain" description="G protein gamma" evidence="6">
    <location>
        <begin position="47"/>
        <end position="111"/>
    </location>
</feature>
<dbReference type="InterPro" id="IPR001770">
    <property type="entry name" value="G-protein_gamma"/>
</dbReference>
<evidence type="ECO:0000313" key="8">
    <source>
        <dbReference type="Proteomes" id="UP001519460"/>
    </source>
</evidence>
<dbReference type="Pfam" id="PF00631">
    <property type="entry name" value="G-gamma"/>
    <property type="match status" value="1"/>
</dbReference>